<dbReference type="InterPro" id="IPR016185">
    <property type="entry name" value="PreATP-grasp_dom_sf"/>
</dbReference>
<dbReference type="Gene3D" id="3.30.1490.330">
    <property type="match status" value="1"/>
</dbReference>
<dbReference type="GO" id="GO:0016874">
    <property type="term" value="F:ligase activity"/>
    <property type="evidence" value="ECO:0007669"/>
    <property type="project" value="UniProtKB-KW"/>
</dbReference>
<keyword evidence="3" id="KW-0547">Nucleotide-binding</keyword>
<reference evidence="7 8" key="1">
    <citation type="submission" date="2018-04" db="EMBL/GenBank/DDBJ databases">
        <title>Genomic Encyclopedia of Type Strains, Phase III (KMG-III): the genomes of soil and plant-associated and newly described type strains.</title>
        <authorList>
            <person name="Whitman W."/>
        </authorList>
    </citation>
    <scope>NUCLEOTIDE SEQUENCE [LARGE SCALE GENOMIC DNA]</scope>
    <source>
        <strain evidence="7 8">NW12</strain>
    </source>
</reference>
<dbReference type="InterPro" id="IPR005494">
    <property type="entry name" value="GSPS_pre-ATP-grasp-like_dom"/>
</dbReference>
<dbReference type="SUPFAM" id="SSF52440">
    <property type="entry name" value="PreATP-grasp domain"/>
    <property type="match status" value="1"/>
</dbReference>
<keyword evidence="4" id="KW-0067">ATP-binding</keyword>
<feature type="domain" description="Glutathionylspermidine synthase pre-ATP-grasp-like" evidence="6">
    <location>
        <begin position="12"/>
        <end position="390"/>
    </location>
</feature>
<dbReference type="GO" id="GO:0046872">
    <property type="term" value="F:metal ion binding"/>
    <property type="evidence" value="ECO:0007669"/>
    <property type="project" value="UniProtKB-KW"/>
</dbReference>
<evidence type="ECO:0000256" key="2">
    <source>
        <dbReference type="ARBA" id="ARBA00022723"/>
    </source>
</evidence>
<gene>
    <name evidence="7" type="ORF">C8J24_2805</name>
</gene>
<dbReference type="EMBL" id="PZZN01000003">
    <property type="protein sequence ID" value="PTM44598.1"/>
    <property type="molecule type" value="Genomic_DNA"/>
</dbReference>
<keyword evidence="5" id="KW-0460">Magnesium</keyword>
<name>A0A2T4YMI3_9SPHN</name>
<evidence type="ECO:0000256" key="3">
    <source>
        <dbReference type="ARBA" id="ARBA00022741"/>
    </source>
</evidence>
<dbReference type="Pfam" id="PF03738">
    <property type="entry name" value="GSP_synth"/>
    <property type="match status" value="1"/>
</dbReference>
<keyword evidence="2" id="KW-0479">Metal-binding</keyword>
<keyword evidence="8" id="KW-1185">Reference proteome</keyword>
<proteinExistence type="predicted"/>
<dbReference type="GO" id="GO:0005524">
    <property type="term" value="F:ATP binding"/>
    <property type="evidence" value="ECO:0007669"/>
    <property type="project" value="UniProtKB-KW"/>
</dbReference>
<dbReference type="AlphaFoldDB" id="A0A2T4YMI3"/>
<dbReference type="SUPFAM" id="SSF56059">
    <property type="entry name" value="Glutathione synthetase ATP-binding domain-like"/>
    <property type="match status" value="1"/>
</dbReference>
<dbReference type="Proteomes" id="UP000240996">
    <property type="component" value="Unassembled WGS sequence"/>
</dbReference>
<evidence type="ECO:0000259" key="6">
    <source>
        <dbReference type="Pfam" id="PF03738"/>
    </source>
</evidence>
<evidence type="ECO:0000313" key="7">
    <source>
        <dbReference type="EMBL" id="PTM44598.1"/>
    </source>
</evidence>
<evidence type="ECO:0000256" key="5">
    <source>
        <dbReference type="ARBA" id="ARBA00022842"/>
    </source>
</evidence>
<dbReference type="RefSeq" id="WP_107933264.1">
    <property type="nucleotide sequence ID" value="NZ_PZZN01000003.1"/>
</dbReference>
<comment type="caution">
    <text evidence="7">The sequence shown here is derived from an EMBL/GenBank/DDBJ whole genome shotgun (WGS) entry which is preliminary data.</text>
</comment>
<organism evidence="7 8">
    <name type="scientific">Sphingomonas aerolata</name>
    <dbReference type="NCBI Taxonomy" id="185951"/>
    <lineage>
        <taxon>Bacteria</taxon>
        <taxon>Pseudomonadati</taxon>
        <taxon>Pseudomonadota</taxon>
        <taxon>Alphaproteobacteria</taxon>
        <taxon>Sphingomonadales</taxon>
        <taxon>Sphingomonadaceae</taxon>
        <taxon>Sphingomonas</taxon>
    </lineage>
</organism>
<protein>
    <submittedName>
        <fullName evidence="7">Glutathionylspermidine synthase</fullName>
    </submittedName>
</protein>
<keyword evidence="1" id="KW-0436">Ligase</keyword>
<sequence length="395" mass="44433">MRRIAVDPRGDWRERADAIGFVYHGTAVGDAIEPYWDESAAYAFTLAEIEEDLEPAAEQMHAMCLELVDEVVRDQQLMERLAIPREQWNYVAETWRTRQPSLYGRFDFAYDGTGPAKLYEYNADTPTSVFECATFQWMWLEDLLASGAMPAGTDQFNSLFDKLRERFRALFPSGGFVHFAADATAIEDRQTVRFFEDLASQVGIEPKFVEMKDIGLAADGRFVDPEGFEVQAAFKLYPWEFMLREPYAPNLSRADVRWIEPAWKSILSNKGILPLLWQRHPGHPNLLPAYFDGDPAATILGPRHVRKPLFSREGANVEIVGGEGCTPAILDQGYGAEGAILQAYAPPPMFDGRYPVIGAWIVGNEAAGIGVREDETVVTRNMARFVPHIIEANDD</sequence>
<evidence type="ECO:0000256" key="4">
    <source>
        <dbReference type="ARBA" id="ARBA00022840"/>
    </source>
</evidence>
<evidence type="ECO:0000313" key="8">
    <source>
        <dbReference type="Proteomes" id="UP000240996"/>
    </source>
</evidence>
<accession>A0A2T4YMI3</accession>
<evidence type="ECO:0000256" key="1">
    <source>
        <dbReference type="ARBA" id="ARBA00022598"/>
    </source>
</evidence>